<dbReference type="STRING" id="64702.SAMN05443377_10347"/>
<dbReference type="Gene3D" id="3.60.120.10">
    <property type="entry name" value="Anthranilate synthase"/>
    <property type="match status" value="1"/>
</dbReference>
<sequence>MVGWGTAASFSASGPRPASTAWQQFRDWSRKLDSDPLAFGSFPFDPAAPGRLVVPAVTIVRTAQGRRSEIICAPQTDLLAIIEAGRQSTLMRDPAAPRLREVDCADARRSWTSAVSATTTVLADRTAGIEKVVLSRAVDVVADRPLDELRIARWLGEHHRDCWTFSHEGLIGATPELLVEVSEAIFRCRILAGTRTPAWEGELLDDPKERHEHELSVDSVTARLEEAGLNDPHLDGPFLLRLPNVTHLATDITASLDPAVSSAHITDVLFPTAAICGTPRSAAFEQIRRVESIDRGRFSGPVGWTATDGSGQWGLALRCAQLSPDSRAARIFAGAGILASSEPDNEWHETQAKMAPMRQALHHG</sequence>
<dbReference type="PANTHER" id="PTHR42839">
    <property type="entry name" value="ISOCHORISMATE SYNTHASE ENTC"/>
    <property type="match status" value="1"/>
</dbReference>
<evidence type="ECO:0000313" key="2">
    <source>
        <dbReference type="EMBL" id="SER58461.1"/>
    </source>
</evidence>
<reference evidence="2 3" key="1">
    <citation type="submission" date="2016-10" db="EMBL/GenBank/DDBJ databases">
        <authorList>
            <person name="de Groot N.N."/>
        </authorList>
    </citation>
    <scope>NUCLEOTIDE SEQUENCE [LARGE SCALE GENOMIC DNA]</scope>
    <source>
        <strain evidence="2 3">DSM 16859</strain>
    </source>
</reference>
<evidence type="ECO:0000313" key="3">
    <source>
        <dbReference type="Proteomes" id="UP000198815"/>
    </source>
</evidence>
<dbReference type="SUPFAM" id="SSF56322">
    <property type="entry name" value="ADC synthase"/>
    <property type="match status" value="1"/>
</dbReference>
<evidence type="ECO:0000259" key="1">
    <source>
        <dbReference type="Pfam" id="PF00425"/>
    </source>
</evidence>
<feature type="domain" description="Chorismate-utilising enzyme C-terminal" evidence="1">
    <location>
        <begin position="110"/>
        <end position="353"/>
    </location>
</feature>
<gene>
    <name evidence="2" type="ORF">SAMN05443377_10347</name>
</gene>
<dbReference type="Proteomes" id="UP000198815">
    <property type="component" value="Unassembled WGS sequence"/>
</dbReference>
<dbReference type="InterPro" id="IPR005801">
    <property type="entry name" value="ADC_synthase"/>
</dbReference>
<name>A0A1H9QD47_9ACTN</name>
<protein>
    <submittedName>
        <fullName evidence="2">Menaquinone-specific isochorismate synthase</fullName>
    </submittedName>
</protein>
<keyword evidence="3" id="KW-1185">Reference proteome</keyword>
<dbReference type="Pfam" id="PF00425">
    <property type="entry name" value="Chorismate_bind"/>
    <property type="match status" value="1"/>
</dbReference>
<dbReference type="EMBL" id="FOGZ01000003">
    <property type="protein sequence ID" value="SER58461.1"/>
    <property type="molecule type" value="Genomic_DNA"/>
</dbReference>
<dbReference type="PANTHER" id="PTHR42839:SF2">
    <property type="entry name" value="ISOCHORISMATE SYNTHASE ENTC"/>
    <property type="match status" value="1"/>
</dbReference>
<dbReference type="InterPro" id="IPR015890">
    <property type="entry name" value="Chorismate_C"/>
</dbReference>
<organism evidence="2 3">
    <name type="scientific">Propionibacterium cyclohexanicum</name>
    <dbReference type="NCBI Taxonomy" id="64702"/>
    <lineage>
        <taxon>Bacteria</taxon>
        <taxon>Bacillati</taxon>
        <taxon>Actinomycetota</taxon>
        <taxon>Actinomycetes</taxon>
        <taxon>Propionibacteriales</taxon>
        <taxon>Propionibacteriaceae</taxon>
        <taxon>Propionibacterium</taxon>
    </lineage>
</organism>
<proteinExistence type="predicted"/>
<dbReference type="AlphaFoldDB" id="A0A1H9QD47"/>
<accession>A0A1H9QD47</accession>